<sequence>CSWWASPGCSQHPVLQSIWLSSGAANIIGPKFCLEDKVGRGLNIALVYGVTGELLETRTFDTWAGDMSDLLKFLWPLHEGAPVFVASFDDAATKLNDESRHLFEELRSTAVKELAFRDSWEFVGTKGIENESHFEQQMKNSKSSNKYQGWPKSLEMDSCIPLRPPLEG</sequence>
<feature type="region of interest" description="Disordered" evidence="8">
    <location>
        <begin position="135"/>
        <end position="168"/>
    </location>
</feature>
<proteinExistence type="inferred from homology"/>
<reference evidence="11" key="1">
    <citation type="submission" date="2013-10" db="EMBL/GenBank/DDBJ databases">
        <authorList>
            <person name="Schartl M."/>
            <person name="Warren W."/>
        </authorList>
    </citation>
    <scope>NUCLEOTIDE SEQUENCE [LARGE SCALE GENOMIC DNA]</scope>
    <source>
        <strain evidence="11">female</strain>
    </source>
</reference>
<reference evidence="10" key="3">
    <citation type="submission" date="2025-09" db="UniProtKB">
        <authorList>
            <consortium name="Ensembl"/>
        </authorList>
    </citation>
    <scope>IDENTIFICATION</scope>
</reference>
<evidence type="ECO:0000256" key="1">
    <source>
        <dbReference type="ARBA" id="ARBA00004613"/>
    </source>
</evidence>
<evidence type="ECO:0000256" key="8">
    <source>
        <dbReference type="SAM" id="MobiDB-lite"/>
    </source>
</evidence>
<dbReference type="GeneTree" id="ENSGT00950000183004"/>
<dbReference type="AlphaFoldDB" id="A0A096MCW5"/>
<evidence type="ECO:0000256" key="7">
    <source>
        <dbReference type="PROSITE-ProRule" id="PRU01375"/>
    </source>
</evidence>
<keyword evidence="4" id="KW-0732">Signal</keyword>
<evidence type="ECO:0000313" key="11">
    <source>
        <dbReference type="Proteomes" id="UP000028760"/>
    </source>
</evidence>
<dbReference type="GO" id="GO:0030246">
    <property type="term" value="F:carbohydrate binding"/>
    <property type="evidence" value="ECO:0007669"/>
    <property type="project" value="UniProtKB-UniRule"/>
</dbReference>
<comment type="subcellular location">
    <subcellularLocation>
        <location evidence="1">Secreted</location>
    </subcellularLocation>
</comment>
<feature type="compositionally biased region" description="Polar residues" evidence="8">
    <location>
        <begin position="137"/>
        <end position="147"/>
    </location>
</feature>
<evidence type="ECO:0000259" key="9">
    <source>
        <dbReference type="Pfam" id="PF15711"/>
    </source>
</evidence>
<protein>
    <submittedName>
        <fullName evidence="10">FAM3 metabolism regulating signaling molecule A</fullName>
    </submittedName>
</protein>
<dbReference type="PANTHER" id="PTHR14592">
    <property type="entry name" value="UNCHARACTERIZED FAM3"/>
    <property type="match status" value="1"/>
</dbReference>
<dbReference type="Proteomes" id="UP000028760">
    <property type="component" value="Unassembled WGS sequence"/>
</dbReference>
<evidence type="ECO:0000256" key="5">
    <source>
        <dbReference type="ARBA" id="ARBA00022734"/>
    </source>
</evidence>
<organism evidence="10 11">
    <name type="scientific">Poecilia formosa</name>
    <name type="common">Amazon molly</name>
    <name type="synonym">Limia formosa</name>
    <dbReference type="NCBI Taxonomy" id="48698"/>
    <lineage>
        <taxon>Eukaryota</taxon>
        <taxon>Metazoa</taxon>
        <taxon>Chordata</taxon>
        <taxon>Craniata</taxon>
        <taxon>Vertebrata</taxon>
        <taxon>Euteleostomi</taxon>
        <taxon>Actinopterygii</taxon>
        <taxon>Neopterygii</taxon>
        <taxon>Teleostei</taxon>
        <taxon>Neoteleostei</taxon>
        <taxon>Acanthomorphata</taxon>
        <taxon>Ovalentaria</taxon>
        <taxon>Atherinomorphae</taxon>
        <taxon>Cyprinodontiformes</taxon>
        <taxon>Poeciliidae</taxon>
        <taxon>Poeciliinae</taxon>
        <taxon>Poecilia</taxon>
    </lineage>
</organism>
<dbReference type="PROSITE" id="PS52031">
    <property type="entry name" value="GG_LECTIN"/>
    <property type="match status" value="1"/>
</dbReference>
<keyword evidence="3" id="KW-0964">Secreted</keyword>
<accession>A0A096MCW5</accession>
<dbReference type="InterPro" id="IPR039477">
    <property type="entry name" value="ILEI/PANDER_dom"/>
</dbReference>
<keyword evidence="11" id="KW-1185">Reference proteome</keyword>
<name>A0A096MCW5_POEFO</name>
<dbReference type="Pfam" id="PF15711">
    <property type="entry name" value="ILEI"/>
    <property type="match status" value="1"/>
</dbReference>
<dbReference type="Ensembl" id="ENSPFOT00000029570.1">
    <property type="protein sequence ID" value="ENSPFOP00000029256.1"/>
    <property type="gene ID" value="ENSPFOG00000007357.2"/>
</dbReference>
<evidence type="ECO:0000256" key="4">
    <source>
        <dbReference type="ARBA" id="ARBA00022729"/>
    </source>
</evidence>
<evidence type="ECO:0000313" key="10">
    <source>
        <dbReference type="Ensembl" id="ENSPFOP00000029256.1"/>
    </source>
</evidence>
<keyword evidence="5 7" id="KW-0430">Lectin</keyword>
<dbReference type="InterPro" id="IPR039220">
    <property type="entry name" value="FAM3"/>
</dbReference>
<reference evidence="10" key="2">
    <citation type="submission" date="2025-08" db="UniProtKB">
        <authorList>
            <consortium name="Ensembl"/>
        </authorList>
    </citation>
    <scope>IDENTIFICATION</scope>
</reference>
<evidence type="ECO:0000256" key="6">
    <source>
        <dbReference type="ARBA" id="ARBA00023157"/>
    </source>
</evidence>
<evidence type="ECO:0000256" key="3">
    <source>
        <dbReference type="ARBA" id="ARBA00022525"/>
    </source>
</evidence>
<keyword evidence="6" id="KW-1015">Disulfide bond</keyword>
<comment type="similarity">
    <text evidence="2">Belongs to the FAM3 family.</text>
</comment>
<dbReference type="EMBL" id="AYCK01006004">
    <property type="status" value="NOT_ANNOTATED_CDS"/>
    <property type="molecule type" value="Genomic_DNA"/>
</dbReference>
<evidence type="ECO:0000256" key="2">
    <source>
        <dbReference type="ARBA" id="ARBA00010905"/>
    </source>
</evidence>
<dbReference type="GO" id="GO:0005576">
    <property type="term" value="C:extracellular region"/>
    <property type="evidence" value="ECO:0007669"/>
    <property type="project" value="UniProtKB-SubCell"/>
</dbReference>
<feature type="domain" description="ILEI/PANDER" evidence="9">
    <location>
        <begin position="40"/>
        <end position="127"/>
    </location>
</feature>